<proteinExistence type="predicted"/>
<protein>
    <submittedName>
        <fullName evidence="2">Uncharacterized protein</fullName>
    </submittedName>
</protein>
<accession>U4LJU6</accession>
<feature type="compositionally biased region" description="Polar residues" evidence="1">
    <location>
        <begin position="390"/>
        <end position="402"/>
    </location>
</feature>
<name>U4LJU6_PYROM</name>
<evidence type="ECO:0000256" key="1">
    <source>
        <dbReference type="SAM" id="MobiDB-lite"/>
    </source>
</evidence>
<feature type="compositionally biased region" description="Polar residues" evidence="1">
    <location>
        <begin position="355"/>
        <end position="375"/>
    </location>
</feature>
<sequence length="425" mass="46933">MPSKKNQPPKPTNLPPGNLDWSTAVPYFIPPQIQPITNNYTTNIHITNFNALGVLPSLPLPVPSIPPCDTDAIDSLFPLSPSTRHHHLLHRELINAFYISLGNPDGTTRHLVYRWLRTEAGIEILSKIFGLSGRVNAAGIKGGIETVLRVLDPRYREGLLRRGNVAAHVFSLEEAMGVVGVGGGKAGSSMGSSGPSVRPSAPLAGKDLVINDTDTEAQPVLKAILNLLRSKSQNPAMEDLKTAAYHLKLELLGLYPRLQEVVDIEKTAGRGNLVNDILYRMRGYGEEEKIGIVGEVRWRVEKDPTDTGRMDWWADEGEEGRGRYREREGLDLATASFPGIPQQRTPEKMERMGSPSKQNWDASSKNMGYQKQPGSNKLDMPWRSAKVDQNKNQQNHESQGNQGFRAPSGMRNHRRANTMSGIAAF</sequence>
<organism evidence="2 3">
    <name type="scientific">Pyronema omphalodes (strain CBS 100304)</name>
    <name type="common">Pyronema confluens</name>
    <dbReference type="NCBI Taxonomy" id="1076935"/>
    <lineage>
        <taxon>Eukaryota</taxon>
        <taxon>Fungi</taxon>
        <taxon>Dikarya</taxon>
        <taxon>Ascomycota</taxon>
        <taxon>Pezizomycotina</taxon>
        <taxon>Pezizomycetes</taxon>
        <taxon>Pezizales</taxon>
        <taxon>Pyronemataceae</taxon>
        <taxon>Pyronema</taxon>
    </lineage>
</organism>
<dbReference type="Proteomes" id="UP000018144">
    <property type="component" value="Unassembled WGS sequence"/>
</dbReference>
<reference evidence="2 3" key="1">
    <citation type="journal article" date="2013" name="PLoS Genet.">
        <title>The genome and development-dependent transcriptomes of Pyronema confluens: a window into fungal evolution.</title>
        <authorList>
            <person name="Traeger S."/>
            <person name="Altegoer F."/>
            <person name="Freitag M."/>
            <person name="Gabaldon T."/>
            <person name="Kempken F."/>
            <person name="Kumar A."/>
            <person name="Marcet-Houben M."/>
            <person name="Poggeler S."/>
            <person name="Stajich J.E."/>
            <person name="Nowrousian M."/>
        </authorList>
    </citation>
    <scope>NUCLEOTIDE SEQUENCE [LARGE SCALE GENOMIC DNA]</scope>
    <source>
        <strain evidence="3">CBS 100304</strain>
        <tissue evidence="2">Vegetative mycelium</tissue>
    </source>
</reference>
<gene>
    <name evidence="2" type="ORF">PCON_12981</name>
</gene>
<feature type="region of interest" description="Disordered" evidence="1">
    <location>
        <begin position="336"/>
        <end position="425"/>
    </location>
</feature>
<dbReference type="EMBL" id="HF935830">
    <property type="protein sequence ID" value="CCX32349.1"/>
    <property type="molecule type" value="Genomic_DNA"/>
</dbReference>
<dbReference type="AlphaFoldDB" id="U4LJU6"/>
<evidence type="ECO:0000313" key="3">
    <source>
        <dbReference type="Proteomes" id="UP000018144"/>
    </source>
</evidence>
<keyword evidence="3" id="KW-1185">Reference proteome</keyword>
<dbReference type="OrthoDB" id="5463145at2759"/>
<evidence type="ECO:0000313" key="2">
    <source>
        <dbReference type="EMBL" id="CCX32349.1"/>
    </source>
</evidence>